<evidence type="ECO:0000313" key="10">
    <source>
        <dbReference type="Proteomes" id="UP000191342"/>
    </source>
</evidence>
<dbReference type="GO" id="GO:0005634">
    <property type="term" value="C:nucleus"/>
    <property type="evidence" value="ECO:0007669"/>
    <property type="project" value="UniProtKB-SubCell"/>
</dbReference>
<keyword evidence="5" id="KW-0804">Transcription</keyword>
<accession>A0A1V6SZX9</accession>
<dbReference type="PROSITE" id="PS00463">
    <property type="entry name" value="ZN2_CY6_FUNGAL_1"/>
    <property type="match status" value="1"/>
</dbReference>
<proteinExistence type="predicted"/>
<evidence type="ECO:0000256" key="5">
    <source>
        <dbReference type="ARBA" id="ARBA00023163"/>
    </source>
</evidence>
<dbReference type="OrthoDB" id="5319341at2759"/>
<evidence type="ECO:0000256" key="6">
    <source>
        <dbReference type="ARBA" id="ARBA00023242"/>
    </source>
</evidence>
<dbReference type="SUPFAM" id="SSF57701">
    <property type="entry name" value="Zn2/Cys6 DNA-binding domain"/>
    <property type="match status" value="1"/>
</dbReference>
<evidence type="ECO:0000256" key="3">
    <source>
        <dbReference type="ARBA" id="ARBA00023015"/>
    </source>
</evidence>
<dbReference type="CDD" id="cd00067">
    <property type="entry name" value="GAL4"/>
    <property type="match status" value="1"/>
</dbReference>
<dbReference type="SMART" id="SM00066">
    <property type="entry name" value="GAL4"/>
    <property type="match status" value="1"/>
</dbReference>
<feature type="region of interest" description="Disordered" evidence="7">
    <location>
        <begin position="1"/>
        <end position="25"/>
    </location>
</feature>
<comment type="caution">
    <text evidence="9">The sequence shown here is derived from an EMBL/GenBank/DDBJ whole genome shotgun (WGS) entry which is preliminary data.</text>
</comment>
<dbReference type="GO" id="GO:0003677">
    <property type="term" value="F:DNA binding"/>
    <property type="evidence" value="ECO:0007669"/>
    <property type="project" value="UniProtKB-KW"/>
</dbReference>
<organism evidence="9 10">
    <name type="scientific">Penicillium flavigenum</name>
    <dbReference type="NCBI Taxonomy" id="254877"/>
    <lineage>
        <taxon>Eukaryota</taxon>
        <taxon>Fungi</taxon>
        <taxon>Dikarya</taxon>
        <taxon>Ascomycota</taxon>
        <taxon>Pezizomycotina</taxon>
        <taxon>Eurotiomycetes</taxon>
        <taxon>Eurotiomycetidae</taxon>
        <taxon>Eurotiales</taxon>
        <taxon>Aspergillaceae</taxon>
        <taxon>Penicillium</taxon>
    </lineage>
</organism>
<dbReference type="GO" id="GO:0008270">
    <property type="term" value="F:zinc ion binding"/>
    <property type="evidence" value="ECO:0007669"/>
    <property type="project" value="InterPro"/>
</dbReference>
<evidence type="ECO:0000256" key="1">
    <source>
        <dbReference type="ARBA" id="ARBA00004123"/>
    </source>
</evidence>
<evidence type="ECO:0000256" key="2">
    <source>
        <dbReference type="ARBA" id="ARBA00022723"/>
    </source>
</evidence>
<evidence type="ECO:0000259" key="8">
    <source>
        <dbReference type="PROSITE" id="PS50048"/>
    </source>
</evidence>
<dbReference type="Proteomes" id="UP000191342">
    <property type="component" value="Unassembled WGS sequence"/>
</dbReference>
<dbReference type="Pfam" id="PF00172">
    <property type="entry name" value="Zn_clus"/>
    <property type="match status" value="1"/>
</dbReference>
<dbReference type="GO" id="GO:0000981">
    <property type="term" value="F:DNA-binding transcription factor activity, RNA polymerase II-specific"/>
    <property type="evidence" value="ECO:0007669"/>
    <property type="project" value="InterPro"/>
</dbReference>
<dbReference type="PANTHER" id="PTHR31001:SF58">
    <property type="entry name" value="ZN(II)2CYS6 TRANSCRIPTION FACTOR (EUROFUNG)"/>
    <property type="match status" value="1"/>
</dbReference>
<evidence type="ECO:0000256" key="4">
    <source>
        <dbReference type="ARBA" id="ARBA00023125"/>
    </source>
</evidence>
<dbReference type="PANTHER" id="PTHR31001">
    <property type="entry name" value="UNCHARACTERIZED TRANSCRIPTIONAL REGULATORY PROTEIN"/>
    <property type="match status" value="1"/>
</dbReference>
<feature type="domain" description="Zn(2)-C6 fungal-type" evidence="8">
    <location>
        <begin position="31"/>
        <end position="62"/>
    </location>
</feature>
<name>A0A1V6SZX9_9EURO</name>
<dbReference type="AlphaFoldDB" id="A0A1V6SZX9"/>
<sequence>MLTFSHMNASAFENPKKNNGRKRPRYREPVACNHCRKSKVRCDRKSPCKPCQDRGMVTQCAYSRSKSQAVSESAAPLPSPRNAEIDLLALQQPAPRSDGEIEIHDPRSVLPHNQPTASHANSAFKGSDFKTRLIGGTHWMAVCNDLPVIGAMLEKTVDFQPTWITFAKVKSLLRVANSVPARVNGGNELFDLLPDRSTCEERIRRFCETYGRIYHVIDQKCLNTELEEVLIASVDANEVHVLKILLVIAIAMQTDKSERLHGRLILQEAESRIHTSTRFRKPCIGVMQALLLLIIMKTITASDTDSIYSLMGIMGLTTQMALSMGLHRDPALFPGVTPYYAEVRKRLWACFFRLNLDYCIQSGSHFSIRLEDMDCPLPSAIDLLTLEPGTKSATLLNQAQEATDQAFNIAAIKLAIVRAPLHQRLCSTTPQLSSEVRDRMRASLHKILRKLPPNLQEGASTCSPIEKLQQALLSIHVHSFMVIITLNFVRGVPPHHSQRSDLYEAWDNSVSILYQLQEVLHNGSELSSVAYHLLWTDLARAALTACSVVGRLRSINLGTTVCIGPPPTLVVFHQLLLKSLDSLSQILAGKYRLGPVAAKTRLVLAVATTVTSSLISDFGGSQQDAKFLQLGITAAEEVVNEMERSLERENQDSTLDLLGSNTARASPPSAPAPTPLAVNWMDHAQLPDPLIEMFFPSDCDLYPGLGLGMQSDLCLPYSMAPFECTSTIQSTANLSWEDM</sequence>
<dbReference type="SMART" id="SM00906">
    <property type="entry name" value="Fungal_trans"/>
    <property type="match status" value="1"/>
</dbReference>
<keyword evidence="2" id="KW-0479">Metal-binding</keyword>
<dbReference type="InterPro" id="IPR050613">
    <property type="entry name" value="Sec_Metabolite_Reg"/>
</dbReference>
<keyword evidence="6" id="KW-0539">Nucleus</keyword>
<reference evidence="10" key="1">
    <citation type="journal article" date="2017" name="Nat. Microbiol.">
        <title>Global analysis of biosynthetic gene clusters reveals vast potential of secondary metabolite production in Penicillium species.</title>
        <authorList>
            <person name="Nielsen J.C."/>
            <person name="Grijseels S."/>
            <person name="Prigent S."/>
            <person name="Ji B."/>
            <person name="Dainat J."/>
            <person name="Nielsen K.F."/>
            <person name="Frisvad J.C."/>
            <person name="Workman M."/>
            <person name="Nielsen J."/>
        </authorList>
    </citation>
    <scope>NUCLEOTIDE SEQUENCE [LARGE SCALE GENOMIC DNA]</scope>
    <source>
        <strain evidence="10">IBT 14082</strain>
    </source>
</reference>
<protein>
    <recommendedName>
        <fullName evidence="8">Zn(2)-C6 fungal-type domain-containing protein</fullName>
    </recommendedName>
</protein>
<dbReference type="GO" id="GO:0006351">
    <property type="term" value="P:DNA-templated transcription"/>
    <property type="evidence" value="ECO:0007669"/>
    <property type="project" value="InterPro"/>
</dbReference>
<gene>
    <name evidence="9" type="ORF">PENFLA_c019G01570</name>
</gene>
<evidence type="ECO:0000313" key="9">
    <source>
        <dbReference type="EMBL" id="OQE19324.1"/>
    </source>
</evidence>
<keyword evidence="4" id="KW-0238">DNA-binding</keyword>
<keyword evidence="10" id="KW-1185">Reference proteome</keyword>
<dbReference type="EMBL" id="MLQL01000019">
    <property type="protein sequence ID" value="OQE19324.1"/>
    <property type="molecule type" value="Genomic_DNA"/>
</dbReference>
<dbReference type="InterPro" id="IPR001138">
    <property type="entry name" value="Zn2Cys6_DnaBD"/>
</dbReference>
<comment type="subcellular location">
    <subcellularLocation>
        <location evidence="1">Nucleus</location>
    </subcellularLocation>
</comment>
<evidence type="ECO:0000256" key="7">
    <source>
        <dbReference type="SAM" id="MobiDB-lite"/>
    </source>
</evidence>
<dbReference type="PROSITE" id="PS50048">
    <property type="entry name" value="ZN2_CY6_FUNGAL_2"/>
    <property type="match status" value="1"/>
</dbReference>
<dbReference type="InterPro" id="IPR007219">
    <property type="entry name" value="XnlR_reg_dom"/>
</dbReference>
<dbReference type="Gene3D" id="4.10.240.10">
    <property type="entry name" value="Zn(2)-C6 fungal-type DNA-binding domain"/>
    <property type="match status" value="1"/>
</dbReference>
<dbReference type="InterPro" id="IPR036864">
    <property type="entry name" value="Zn2-C6_fun-type_DNA-bd_sf"/>
</dbReference>
<dbReference type="CDD" id="cd12148">
    <property type="entry name" value="fungal_TF_MHR"/>
    <property type="match status" value="1"/>
</dbReference>
<dbReference type="Pfam" id="PF04082">
    <property type="entry name" value="Fungal_trans"/>
    <property type="match status" value="1"/>
</dbReference>
<keyword evidence="3" id="KW-0805">Transcription regulation</keyword>